<gene>
    <name evidence="5" type="ORF">PHO31112_03728</name>
</gene>
<evidence type="ECO:0000256" key="3">
    <source>
        <dbReference type="ARBA" id="ARBA00044507"/>
    </source>
</evidence>
<evidence type="ECO:0000313" key="5">
    <source>
        <dbReference type="EMBL" id="VVE32842.1"/>
    </source>
</evidence>
<evidence type="ECO:0000256" key="1">
    <source>
        <dbReference type="ARBA" id="ARBA00001933"/>
    </source>
</evidence>
<organism evidence="5 6">
    <name type="scientific">Pandoraea horticolens</name>
    <dbReference type="NCBI Taxonomy" id="2508298"/>
    <lineage>
        <taxon>Bacteria</taxon>
        <taxon>Pseudomonadati</taxon>
        <taxon>Pseudomonadota</taxon>
        <taxon>Betaproteobacteria</taxon>
        <taxon>Burkholderiales</taxon>
        <taxon>Burkholderiaceae</taxon>
        <taxon>Pandoraea</taxon>
    </lineage>
</organism>
<keyword evidence="6" id="KW-1185">Reference proteome</keyword>
<dbReference type="RefSeq" id="WP_150621807.1">
    <property type="nucleotide sequence ID" value="NZ_CABPSM010000011.1"/>
</dbReference>
<keyword evidence="2 4" id="KW-0663">Pyridoxal phosphate</keyword>
<comment type="similarity">
    <text evidence="3">Belongs to the SelA family.</text>
</comment>
<dbReference type="InterPro" id="IPR015424">
    <property type="entry name" value="PyrdxlP-dep_Trfase"/>
</dbReference>
<dbReference type="AlphaFoldDB" id="A0A5E4X9F7"/>
<dbReference type="EMBL" id="CABPSM010000011">
    <property type="protein sequence ID" value="VVE32842.1"/>
    <property type="molecule type" value="Genomic_DNA"/>
</dbReference>
<dbReference type="PANTHER" id="PTHR32328:SF0">
    <property type="entry name" value="L-SERYL-TRNA(SEC) SELENIUM TRANSFERASE"/>
    <property type="match status" value="1"/>
</dbReference>
<dbReference type="PANTHER" id="PTHR32328">
    <property type="entry name" value="L-SERYL-TRNA(SEC) SELENIUM TRANSFERASE"/>
    <property type="match status" value="1"/>
</dbReference>
<dbReference type="InterPro" id="IPR015421">
    <property type="entry name" value="PyrdxlP-dep_Trfase_major"/>
</dbReference>
<dbReference type="InterPro" id="IPR018319">
    <property type="entry name" value="SelA-like"/>
</dbReference>
<dbReference type="Gene3D" id="3.40.640.10">
    <property type="entry name" value="Type I PLP-dependent aspartate aminotransferase-like (Major domain)"/>
    <property type="match status" value="1"/>
</dbReference>
<keyword evidence="5" id="KW-0808">Transferase</keyword>
<dbReference type="Proteomes" id="UP000343317">
    <property type="component" value="Unassembled WGS sequence"/>
</dbReference>
<protein>
    <submittedName>
        <fullName evidence="5">L-seryl-tRNA(Sec) selenium transferase</fullName>
    </submittedName>
</protein>
<proteinExistence type="inferred from homology"/>
<evidence type="ECO:0000313" key="6">
    <source>
        <dbReference type="Proteomes" id="UP000343317"/>
    </source>
</evidence>
<dbReference type="SUPFAM" id="SSF53383">
    <property type="entry name" value="PLP-dependent transferases"/>
    <property type="match status" value="1"/>
</dbReference>
<comment type="cofactor">
    <cofactor evidence="1 4">
        <name>pyridoxal 5'-phosphate</name>
        <dbReference type="ChEBI" id="CHEBI:597326"/>
    </cofactor>
</comment>
<dbReference type="Pfam" id="PF03841">
    <property type="entry name" value="SelA"/>
    <property type="match status" value="1"/>
</dbReference>
<evidence type="ECO:0000256" key="4">
    <source>
        <dbReference type="PIRSR" id="PIRSR618319-50"/>
    </source>
</evidence>
<name>A0A5E4X9F7_9BURK</name>
<sequence length="405" mass="43942">MSDNQEQQPADIRPQLGLRQVINVNGTMTYLGASVVVKKARDAMAALLPQFVEMDDLQRKASAVIAEACGTEAGFITSSAASGITVAVAGAMTGPDFAAIEQLPDTTGLKNEVVVMTGHMVHYGAPIEQGIRLSGAKVIQVGQATFARRYQLDAAITERTACAVYVVSHHAVQYGLMPLDEFSAVCHERGVPVIVDAASEYDLKKFIRDGADIVLYSAQKFLGGPTAGIVAGHHQLIRDAYLQNSGIGRAMKVGKEGIIGAMAALQAWAKRDHLAVANKEMSYLQLWSNALAGRPGISTDTVPDPTGNPLNRLRVKVNPEQARITAWDLADALMRGDKPVSVRDHEVEHGWFFLDPCNLHPGQEHEVAQRLIEELEIALQSPTVIATSLERRRNRKFEALLRWPG</sequence>
<evidence type="ECO:0000256" key="2">
    <source>
        <dbReference type="ARBA" id="ARBA00022898"/>
    </source>
</evidence>
<dbReference type="GO" id="GO:0004125">
    <property type="term" value="F:L-seryl-tRNA(Sec) selenium transferase activity"/>
    <property type="evidence" value="ECO:0007669"/>
    <property type="project" value="TreeGrafter"/>
</dbReference>
<reference evidence="5 6" key="1">
    <citation type="submission" date="2019-08" db="EMBL/GenBank/DDBJ databases">
        <authorList>
            <person name="Peeters C."/>
        </authorList>
    </citation>
    <scope>NUCLEOTIDE SEQUENCE [LARGE SCALE GENOMIC DNA]</scope>
    <source>
        <strain evidence="5 6">LMG 31112</strain>
    </source>
</reference>
<feature type="modified residue" description="N6-(pyridoxal phosphate)lysine" evidence="4">
    <location>
        <position position="220"/>
    </location>
</feature>
<accession>A0A5E4X9F7</accession>